<proteinExistence type="predicted"/>
<sequence length="81" mass="8781">MAHTFCGLPLSFFFFFLSGSCLCRDARGRRIYMIGRASSSPRSSRSSPPRGNLAAVITNCNGGEGKGKFLRTTLSKSKNSN</sequence>
<name>A0ACC0U8Q8_9AGAM</name>
<evidence type="ECO:0000313" key="1">
    <source>
        <dbReference type="EMBL" id="KAI9507477.1"/>
    </source>
</evidence>
<dbReference type="Proteomes" id="UP001207468">
    <property type="component" value="Unassembled WGS sequence"/>
</dbReference>
<accession>A0ACC0U8Q8</accession>
<organism evidence="1 2">
    <name type="scientific">Russula earlei</name>
    <dbReference type="NCBI Taxonomy" id="71964"/>
    <lineage>
        <taxon>Eukaryota</taxon>
        <taxon>Fungi</taxon>
        <taxon>Dikarya</taxon>
        <taxon>Basidiomycota</taxon>
        <taxon>Agaricomycotina</taxon>
        <taxon>Agaricomycetes</taxon>
        <taxon>Russulales</taxon>
        <taxon>Russulaceae</taxon>
        <taxon>Russula</taxon>
    </lineage>
</organism>
<protein>
    <submittedName>
        <fullName evidence="1">Uncharacterized protein</fullName>
    </submittedName>
</protein>
<evidence type="ECO:0000313" key="2">
    <source>
        <dbReference type="Proteomes" id="UP001207468"/>
    </source>
</evidence>
<gene>
    <name evidence="1" type="ORF">F5148DRAFT_111013</name>
</gene>
<comment type="caution">
    <text evidence="1">The sequence shown here is derived from an EMBL/GenBank/DDBJ whole genome shotgun (WGS) entry which is preliminary data.</text>
</comment>
<dbReference type="EMBL" id="JAGFNK010000124">
    <property type="protein sequence ID" value="KAI9507477.1"/>
    <property type="molecule type" value="Genomic_DNA"/>
</dbReference>
<keyword evidence="2" id="KW-1185">Reference proteome</keyword>
<reference evidence="1" key="1">
    <citation type="submission" date="2021-03" db="EMBL/GenBank/DDBJ databases">
        <title>Evolutionary priming and transition to the ectomycorrhizal habit in an iconic lineage of mushroom-forming fungi: is preadaptation a requirement?</title>
        <authorList>
            <consortium name="DOE Joint Genome Institute"/>
            <person name="Looney B.P."/>
            <person name="Miyauchi S."/>
            <person name="Morin E."/>
            <person name="Drula E."/>
            <person name="Courty P.E."/>
            <person name="Chicoki N."/>
            <person name="Fauchery L."/>
            <person name="Kohler A."/>
            <person name="Kuo A."/>
            <person name="LaButti K."/>
            <person name="Pangilinan J."/>
            <person name="Lipzen A."/>
            <person name="Riley R."/>
            <person name="Andreopoulos W."/>
            <person name="He G."/>
            <person name="Johnson J."/>
            <person name="Barry K.W."/>
            <person name="Grigoriev I.V."/>
            <person name="Nagy L."/>
            <person name="Hibbett D."/>
            <person name="Henrissat B."/>
            <person name="Matheny P.B."/>
            <person name="Labbe J."/>
            <person name="Martin A.F."/>
        </authorList>
    </citation>
    <scope>NUCLEOTIDE SEQUENCE</scope>
    <source>
        <strain evidence="1">BPL698</strain>
    </source>
</reference>